<feature type="compositionally biased region" description="Polar residues" evidence="1">
    <location>
        <begin position="128"/>
        <end position="171"/>
    </location>
</feature>
<comment type="caution">
    <text evidence="2">The sequence shown here is derived from an EMBL/GenBank/DDBJ whole genome shotgun (WGS) entry which is preliminary data.</text>
</comment>
<organism evidence="2 3">
    <name type="scientific">Potamilus streckersoni</name>
    <dbReference type="NCBI Taxonomy" id="2493646"/>
    <lineage>
        <taxon>Eukaryota</taxon>
        <taxon>Metazoa</taxon>
        <taxon>Spiralia</taxon>
        <taxon>Lophotrochozoa</taxon>
        <taxon>Mollusca</taxon>
        <taxon>Bivalvia</taxon>
        <taxon>Autobranchia</taxon>
        <taxon>Heteroconchia</taxon>
        <taxon>Palaeoheterodonta</taxon>
        <taxon>Unionida</taxon>
        <taxon>Unionoidea</taxon>
        <taxon>Unionidae</taxon>
        <taxon>Ambleminae</taxon>
        <taxon>Lampsilini</taxon>
        <taxon>Potamilus</taxon>
    </lineage>
</organism>
<evidence type="ECO:0000256" key="1">
    <source>
        <dbReference type="SAM" id="MobiDB-lite"/>
    </source>
</evidence>
<keyword evidence="3" id="KW-1185">Reference proteome</keyword>
<reference evidence="2" key="3">
    <citation type="submission" date="2023-05" db="EMBL/GenBank/DDBJ databases">
        <authorList>
            <person name="Smith C.H."/>
        </authorList>
    </citation>
    <scope>NUCLEOTIDE SEQUENCE</scope>
    <source>
        <strain evidence="2">CHS0354</strain>
        <tissue evidence="2">Mantle</tissue>
    </source>
</reference>
<sequence length="171" mass="18759">MGGAKKFLYAGPKGNRDAEVEDQLTFNQPKSPRGFGNQHVDLENVWSIKKNVTAGTGITRSDGLTLNASKGYYSRYGGMKEKDEFHPSFGAGNVNANNHMKQDSSNRTWNMAPRGGRPFSYSYGADQPQGQSTSSPMMSPRNVSNSSFGNYSNPANSSSTSHTFRPNSQWF</sequence>
<gene>
    <name evidence="2" type="ORF">CHS0354_005991</name>
</gene>
<dbReference type="AlphaFoldDB" id="A0AAE0RP29"/>
<feature type="region of interest" description="Disordered" evidence="1">
    <location>
        <begin position="90"/>
        <end position="171"/>
    </location>
</feature>
<dbReference type="Proteomes" id="UP001195483">
    <property type="component" value="Unassembled WGS sequence"/>
</dbReference>
<feature type="compositionally biased region" description="Polar residues" evidence="1">
    <location>
        <begin position="94"/>
        <end position="109"/>
    </location>
</feature>
<accession>A0AAE0RP29</accession>
<name>A0AAE0RP29_9BIVA</name>
<dbReference type="EMBL" id="JAEAOA010000424">
    <property type="protein sequence ID" value="KAK3576984.1"/>
    <property type="molecule type" value="Genomic_DNA"/>
</dbReference>
<evidence type="ECO:0000313" key="3">
    <source>
        <dbReference type="Proteomes" id="UP001195483"/>
    </source>
</evidence>
<proteinExistence type="predicted"/>
<reference evidence="2" key="2">
    <citation type="journal article" date="2021" name="Genome Biol. Evol.">
        <title>Developing a high-quality reference genome for a parasitic bivalve with doubly uniparental inheritance (Bivalvia: Unionida).</title>
        <authorList>
            <person name="Smith C.H."/>
        </authorList>
    </citation>
    <scope>NUCLEOTIDE SEQUENCE</scope>
    <source>
        <strain evidence="2">CHS0354</strain>
        <tissue evidence="2">Mantle</tissue>
    </source>
</reference>
<evidence type="ECO:0000313" key="2">
    <source>
        <dbReference type="EMBL" id="KAK3576984.1"/>
    </source>
</evidence>
<reference evidence="2" key="1">
    <citation type="journal article" date="2021" name="Genome Biol. Evol.">
        <title>A High-Quality Reference Genome for a Parasitic Bivalve with Doubly Uniparental Inheritance (Bivalvia: Unionida).</title>
        <authorList>
            <person name="Smith C.H."/>
        </authorList>
    </citation>
    <scope>NUCLEOTIDE SEQUENCE</scope>
    <source>
        <strain evidence="2">CHS0354</strain>
    </source>
</reference>
<protein>
    <submittedName>
        <fullName evidence="2">Uncharacterized protein</fullName>
    </submittedName>
</protein>